<dbReference type="PROSITE" id="PS51184">
    <property type="entry name" value="JMJC"/>
    <property type="match status" value="1"/>
</dbReference>
<dbReference type="GO" id="GO:0140684">
    <property type="term" value="F:histone H3K9me2/H3K9me3 demethylase activity"/>
    <property type="evidence" value="ECO:0007669"/>
    <property type="project" value="UniProtKB-EC"/>
</dbReference>
<evidence type="ECO:0000313" key="12">
    <source>
        <dbReference type="Proteomes" id="UP000030671"/>
    </source>
</evidence>
<evidence type="ECO:0000256" key="5">
    <source>
        <dbReference type="ARBA" id="ARBA00022833"/>
    </source>
</evidence>
<dbReference type="GO" id="GO:0010468">
    <property type="term" value="P:regulation of gene expression"/>
    <property type="evidence" value="ECO:0007669"/>
    <property type="project" value="TreeGrafter"/>
</dbReference>
<dbReference type="PROSITE" id="PS51805">
    <property type="entry name" value="EPHD"/>
    <property type="match status" value="1"/>
</dbReference>
<feature type="compositionally biased region" description="Basic residues" evidence="7">
    <location>
        <begin position="401"/>
        <end position="410"/>
    </location>
</feature>
<dbReference type="Proteomes" id="UP000030671">
    <property type="component" value="Unassembled WGS sequence"/>
</dbReference>
<feature type="region of interest" description="Disordered" evidence="7">
    <location>
        <begin position="670"/>
        <end position="717"/>
    </location>
</feature>
<protein>
    <recommendedName>
        <fullName evidence="2">[histone H3]-trimethyl-L-lysine(9) demethylase</fullName>
        <ecNumber evidence="2">1.14.11.66</ecNumber>
    </recommendedName>
</protein>
<dbReference type="InterPro" id="IPR003349">
    <property type="entry name" value="JmjN"/>
</dbReference>
<dbReference type="Pfam" id="PF13771">
    <property type="entry name" value="zf-HC5HC2H"/>
    <property type="match status" value="1"/>
</dbReference>
<dbReference type="SMART" id="SM00558">
    <property type="entry name" value="JmjC"/>
    <property type="match status" value="1"/>
</dbReference>
<dbReference type="GO" id="GO:0000785">
    <property type="term" value="C:chromatin"/>
    <property type="evidence" value="ECO:0007669"/>
    <property type="project" value="TreeGrafter"/>
</dbReference>
<dbReference type="STRING" id="747525.W4JS60"/>
<dbReference type="PANTHER" id="PTHR10694:SF7">
    <property type="entry name" value="[HISTONE H3]-TRIMETHYL-L-LYSINE(9) DEMETHYLASE"/>
    <property type="match status" value="1"/>
</dbReference>
<evidence type="ECO:0000256" key="7">
    <source>
        <dbReference type="SAM" id="MobiDB-lite"/>
    </source>
</evidence>
<feature type="compositionally biased region" description="Basic and acidic residues" evidence="7">
    <location>
        <begin position="411"/>
        <end position="422"/>
    </location>
</feature>
<dbReference type="SUPFAM" id="SSF51197">
    <property type="entry name" value="Clavaminate synthase-like"/>
    <property type="match status" value="1"/>
</dbReference>
<keyword evidence="5" id="KW-0862">Zinc</keyword>
<feature type="compositionally biased region" description="Low complexity" evidence="7">
    <location>
        <begin position="1181"/>
        <end position="1191"/>
    </location>
</feature>
<feature type="compositionally biased region" description="Low complexity" evidence="7">
    <location>
        <begin position="702"/>
        <end position="715"/>
    </location>
</feature>
<feature type="compositionally biased region" description="Basic residues" evidence="7">
    <location>
        <begin position="675"/>
        <end position="685"/>
    </location>
</feature>
<evidence type="ECO:0000313" key="11">
    <source>
        <dbReference type="EMBL" id="ETW76397.1"/>
    </source>
</evidence>
<evidence type="ECO:0000259" key="10">
    <source>
        <dbReference type="PROSITE" id="PS51805"/>
    </source>
</evidence>
<dbReference type="InParanoid" id="W4JS60"/>
<feature type="compositionally biased region" description="Low complexity" evidence="7">
    <location>
        <begin position="1202"/>
        <end position="1215"/>
    </location>
</feature>
<dbReference type="GO" id="GO:0051864">
    <property type="term" value="F:histone H3K36 demethylase activity"/>
    <property type="evidence" value="ECO:0007669"/>
    <property type="project" value="TreeGrafter"/>
</dbReference>
<dbReference type="PANTHER" id="PTHR10694">
    <property type="entry name" value="LYSINE-SPECIFIC DEMETHYLASE"/>
    <property type="match status" value="1"/>
</dbReference>
<dbReference type="GO" id="GO:0005634">
    <property type="term" value="C:nucleus"/>
    <property type="evidence" value="ECO:0007669"/>
    <property type="project" value="TreeGrafter"/>
</dbReference>
<evidence type="ECO:0000259" key="9">
    <source>
        <dbReference type="PROSITE" id="PS51184"/>
    </source>
</evidence>
<keyword evidence="4" id="KW-0863">Zinc-finger</keyword>
<dbReference type="EC" id="1.14.11.66" evidence="2"/>
<feature type="domain" description="JmjN" evidence="8">
    <location>
        <begin position="183"/>
        <end position="224"/>
    </location>
</feature>
<evidence type="ECO:0000256" key="6">
    <source>
        <dbReference type="ARBA" id="ARBA00049349"/>
    </source>
</evidence>
<feature type="region of interest" description="Disordered" evidence="7">
    <location>
        <begin position="364"/>
        <end position="422"/>
    </location>
</feature>
<dbReference type="InterPro" id="IPR013083">
    <property type="entry name" value="Znf_RING/FYVE/PHD"/>
</dbReference>
<dbReference type="EMBL" id="KI925464">
    <property type="protein sequence ID" value="ETW76397.1"/>
    <property type="molecule type" value="Genomic_DNA"/>
</dbReference>
<evidence type="ECO:0000256" key="1">
    <source>
        <dbReference type="ARBA" id="ARBA00009711"/>
    </source>
</evidence>
<feature type="domain" description="JmjC" evidence="9">
    <location>
        <begin position="484"/>
        <end position="649"/>
    </location>
</feature>
<dbReference type="SMART" id="SM00545">
    <property type="entry name" value="JmjN"/>
    <property type="match status" value="1"/>
</dbReference>
<feature type="region of interest" description="Disordered" evidence="7">
    <location>
        <begin position="1"/>
        <end position="83"/>
    </location>
</feature>
<comment type="catalytic activity">
    <reaction evidence="6">
        <text>N(6),N(6),N(6)-trimethyl-L-lysyl(9)-[histone H3] + 2 2-oxoglutarate + 2 O2 = N(6)-methyl-L-lysyl(9)-[histone H3] + 2 formaldehyde + 2 succinate + 2 CO2</text>
        <dbReference type="Rhea" id="RHEA:60200"/>
        <dbReference type="Rhea" id="RHEA-COMP:15538"/>
        <dbReference type="Rhea" id="RHEA-COMP:15542"/>
        <dbReference type="ChEBI" id="CHEBI:15379"/>
        <dbReference type="ChEBI" id="CHEBI:16526"/>
        <dbReference type="ChEBI" id="CHEBI:16810"/>
        <dbReference type="ChEBI" id="CHEBI:16842"/>
        <dbReference type="ChEBI" id="CHEBI:30031"/>
        <dbReference type="ChEBI" id="CHEBI:61929"/>
        <dbReference type="ChEBI" id="CHEBI:61961"/>
        <dbReference type="EC" id="1.14.11.66"/>
    </reaction>
</comment>
<feature type="compositionally biased region" description="Low complexity" evidence="7">
    <location>
        <begin position="126"/>
        <end position="138"/>
    </location>
</feature>
<dbReference type="GeneID" id="20666108"/>
<dbReference type="GO" id="GO:0008270">
    <property type="term" value="F:zinc ion binding"/>
    <property type="evidence" value="ECO:0007669"/>
    <property type="project" value="UniProtKB-KW"/>
</dbReference>
<accession>W4JS60</accession>
<dbReference type="eggNOG" id="KOG0958">
    <property type="taxonomic scope" value="Eukaryota"/>
</dbReference>
<comment type="similarity">
    <text evidence="1">Belongs to the JHDM3 histone demethylase family.</text>
</comment>
<organism evidence="11 12">
    <name type="scientific">Heterobasidion irregulare (strain TC 32-1)</name>
    <dbReference type="NCBI Taxonomy" id="747525"/>
    <lineage>
        <taxon>Eukaryota</taxon>
        <taxon>Fungi</taxon>
        <taxon>Dikarya</taxon>
        <taxon>Basidiomycota</taxon>
        <taxon>Agaricomycotina</taxon>
        <taxon>Agaricomycetes</taxon>
        <taxon>Russulales</taxon>
        <taxon>Bondarzewiaceae</taxon>
        <taxon>Heterobasidion</taxon>
        <taxon>Heterobasidion annosum species complex</taxon>
    </lineage>
</organism>
<dbReference type="Pfam" id="PF02373">
    <property type="entry name" value="JmjC"/>
    <property type="match status" value="1"/>
</dbReference>
<feature type="domain" description="PHD-type" evidence="10">
    <location>
        <begin position="734"/>
        <end position="881"/>
    </location>
</feature>
<name>W4JS60_HETIT</name>
<evidence type="ECO:0000256" key="3">
    <source>
        <dbReference type="ARBA" id="ARBA00022723"/>
    </source>
</evidence>
<keyword evidence="3" id="KW-0479">Metal-binding</keyword>
<dbReference type="InterPro" id="IPR003347">
    <property type="entry name" value="JmjC_dom"/>
</dbReference>
<dbReference type="RefSeq" id="XP_009551312.1">
    <property type="nucleotide sequence ID" value="XM_009553017.1"/>
</dbReference>
<evidence type="ECO:0000256" key="2">
    <source>
        <dbReference type="ARBA" id="ARBA00012900"/>
    </source>
</evidence>
<keyword evidence="12" id="KW-1185">Reference proteome</keyword>
<gene>
    <name evidence="11" type="ORF">HETIRDRAFT_105882</name>
</gene>
<feature type="compositionally biased region" description="Acidic residues" evidence="7">
    <location>
        <begin position="383"/>
        <end position="394"/>
    </location>
</feature>
<dbReference type="AlphaFoldDB" id="W4JS60"/>
<evidence type="ECO:0000256" key="4">
    <source>
        <dbReference type="ARBA" id="ARBA00022771"/>
    </source>
</evidence>
<dbReference type="PROSITE" id="PS51183">
    <property type="entry name" value="JMJN"/>
    <property type="match status" value="1"/>
</dbReference>
<feature type="region of interest" description="Disordered" evidence="7">
    <location>
        <begin position="110"/>
        <end position="172"/>
    </location>
</feature>
<proteinExistence type="inferred from homology"/>
<dbReference type="Gene3D" id="2.60.120.650">
    <property type="entry name" value="Cupin"/>
    <property type="match status" value="2"/>
</dbReference>
<dbReference type="Pfam" id="PF02375">
    <property type="entry name" value="JmjN"/>
    <property type="match status" value="1"/>
</dbReference>
<evidence type="ECO:0000259" key="8">
    <source>
        <dbReference type="PROSITE" id="PS51183"/>
    </source>
</evidence>
<dbReference type="CDD" id="cd15571">
    <property type="entry name" value="ePHD"/>
    <property type="match status" value="1"/>
</dbReference>
<feature type="region of interest" description="Disordered" evidence="7">
    <location>
        <begin position="280"/>
        <end position="316"/>
    </location>
</feature>
<feature type="compositionally biased region" description="Polar residues" evidence="7">
    <location>
        <begin position="368"/>
        <end position="379"/>
    </location>
</feature>
<sequence length="1237" mass="134359">METHGGTGGRLATRSGVQEVETRKAPSSEDGGGEAPVWGPSQTEHPWNTRRGAQGACLGDALNPVTRPTIVDAGGGKYQDTGEDITVQCQQNRPWSVSYDSDGDLLLDKSTLQHLPNPHPANNPMSTASRTPSLTPSRSPSPEPPTQPDHFYGSEGVPLPPSPDSQGKTWLDPADDLLATRGIPVFKPSMEEFADFEGYMTKIECWGMRSGIVKVIPPKEWKDALPPVNEQLAAVKLKNPIEQHMIGRGGLFHQQNIEKRRTMSVREWVELCNKEDWRAPGVDDVGLHHAPRNNPTSRPRRGKKKADATPGPDAADFVQVKAEAVNDEENNMPSISPITPPHSAVALVVSSSAAIVEDDAQLKPADADSNTANAHSQMIQDLKEEEEEKTDDEGGSEKASARKAKGRRQAPTREVKEAQLREREAKDAAFLEDFDPHSEWLPPNTTPFDYTPEFCQKLERQYWRNCGLNKPAWYGADMAGSLFTDETKAWNVAHLPSLLSRILPSSNGLPGVNTPYLYFGMWRATFAWHVEDMDLFSINYIHFGAGKFWYAVPQGRAVALEETMKGHFPDGPIRCPQFLRHKSYLVSPRQLAESSCRPNTLVQHAGEFVITYPRGYHAGFNLGLNCAESVNFALDSWLDLGRKAKACECVSDSVRIDVDELLREREAERLAAAKKPAKPRSSRKRKSEEHKSGPKPKRAKTKPSSSGSTSVAGPSTHKVTLKLLGPKPKEPETFPCCLCVSTNEDGLLLVHDPPTIHHAAHADTKVWRAHEHCADVVPETWVDEVEVGAVREDGARAKQKCVFGVDAIVRDRWSLKCSACTKNRPKLHGAPIQCTKGKCPKAFHVSCAREGGGGVAYEVLRSVEKEVILVDPVTSTAPSTSVDHTNEGSMNVDATVAAPQAVATESMVTDASDAVKVIKVIKKVEVSCLCHQHNPAVAEAKKANKQDKIRTQLLALEPLARIKVRISAGVFEVSLVRVIEETKSVEVVWDRGGKREFKWGSVVFGNTEGQIVGQKPTEPAPDPEHTEPRAIAAPAVTYPSLNMSMAASSSNTPAAALPGYPAASARTQYIPYQPQGSAAASYSYYANHWGHSYSHYQQRPAASQYTPGAYGASAAMYGHPTYPQSQYLRYSAYTNNAYASYTYPTAAASVPGAVPGVVPTPVSTRITWQQPYTGPREPLASTSQQGSRSSSHVPGQAPSSEPTAASTVSPVASAPLTTPTEAGPADVQVVAVEGATS</sequence>
<dbReference type="InterPro" id="IPR034732">
    <property type="entry name" value="EPHD"/>
</dbReference>
<dbReference type="Gene3D" id="3.30.40.10">
    <property type="entry name" value="Zinc/RING finger domain, C3HC4 (zinc finger)"/>
    <property type="match status" value="1"/>
</dbReference>
<reference evidence="11 12" key="1">
    <citation type="journal article" date="2012" name="New Phytol.">
        <title>Insight into trade-off between wood decay and parasitism from the genome of a fungal forest pathogen.</title>
        <authorList>
            <person name="Olson A."/>
            <person name="Aerts A."/>
            <person name="Asiegbu F."/>
            <person name="Belbahri L."/>
            <person name="Bouzid O."/>
            <person name="Broberg A."/>
            <person name="Canback B."/>
            <person name="Coutinho P.M."/>
            <person name="Cullen D."/>
            <person name="Dalman K."/>
            <person name="Deflorio G."/>
            <person name="van Diepen L.T."/>
            <person name="Dunand C."/>
            <person name="Duplessis S."/>
            <person name="Durling M."/>
            <person name="Gonthier P."/>
            <person name="Grimwood J."/>
            <person name="Fossdal C.G."/>
            <person name="Hansson D."/>
            <person name="Henrissat B."/>
            <person name="Hietala A."/>
            <person name="Himmelstrand K."/>
            <person name="Hoffmeister D."/>
            <person name="Hogberg N."/>
            <person name="James T.Y."/>
            <person name="Karlsson M."/>
            <person name="Kohler A."/>
            <person name="Kues U."/>
            <person name="Lee Y.H."/>
            <person name="Lin Y.C."/>
            <person name="Lind M."/>
            <person name="Lindquist E."/>
            <person name="Lombard V."/>
            <person name="Lucas S."/>
            <person name="Lunden K."/>
            <person name="Morin E."/>
            <person name="Murat C."/>
            <person name="Park J."/>
            <person name="Raffaello T."/>
            <person name="Rouze P."/>
            <person name="Salamov A."/>
            <person name="Schmutz J."/>
            <person name="Solheim H."/>
            <person name="Stahlberg J."/>
            <person name="Velez H."/>
            <person name="de Vries R.P."/>
            <person name="Wiebenga A."/>
            <person name="Woodward S."/>
            <person name="Yakovlev I."/>
            <person name="Garbelotto M."/>
            <person name="Martin F."/>
            <person name="Grigoriev I.V."/>
            <person name="Stenlid J."/>
        </authorList>
    </citation>
    <scope>NUCLEOTIDE SEQUENCE [LARGE SCALE GENOMIC DNA]</scope>
    <source>
        <strain evidence="11 12">TC 32-1</strain>
    </source>
</reference>
<dbReference type="KEGG" id="hir:HETIRDRAFT_105882"/>
<feature type="region of interest" description="Disordered" evidence="7">
    <location>
        <begin position="1168"/>
        <end position="1227"/>
    </location>
</feature>
<dbReference type="OrthoDB" id="9547406at2759"/>
<dbReference type="HOGENOM" id="CLU_001442_1_0_1"/>